<evidence type="ECO:0000313" key="3">
    <source>
        <dbReference type="EMBL" id="MDH2049862.1"/>
    </source>
</evidence>
<dbReference type="PANTHER" id="PTHR30143">
    <property type="entry name" value="ACID HYDRATASE"/>
    <property type="match status" value="1"/>
</dbReference>
<dbReference type="SUPFAM" id="SSF56529">
    <property type="entry name" value="FAH"/>
    <property type="match status" value="1"/>
</dbReference>
<dbReference type="GO" id="GO:0005737">
    <property type="term" value="C:cytoplasm"/>
    <property type="evidence" value="ECO:0007669"/>
    <property type="project" value="TreeGrafter"/>
</dbReference>
<protein>
    <submittedName>
        <fullName evidence="3">Hydratase</fullName>
    </submittedName>
</protein>
<gene>
    <name evidence="3" type="ORF">N5K24_05625</name>
</gene>
<dbReference type="InterPro" id="IPR050772">
    <property type="entry name" value="Hydratase-Decarb/MhpD_sf"/>
</dbReference>
<evidence type="ECO:0000259" key="2">
    <source>
        <dbReference type="Pfam" id="PF01557"/>
    </source>
</evidence>
<evidence type="ECO:0000313" key="4">
    <source>
        <dbReference type="Proteomes" id="UP001161276"/>
    </source>
</evidence>
<dbReference type="GO" id="GO:0008684">
    <property type="term" value="F:2-oxopent-4-enoate hydratase activity"/>
    <property type="evidence" value="ECO:0007669"/>
    <property type="project" value="TreeGrafter"/>
</dbReference>
<comment type="caution">
    <text evidence="3">The sequence shown here is derived from an EMBL/GenBank/DDBJ whole genome shotgun (WGS) entry which is preliminary data.</text>
</comment>
<organism evidence="3 4">
    <name type="scientific">Achromobacter marplatensis</name>
    <dbReference type="NCBI Taxonomy" id="470868"/>
    <lineage>
        <taxon>Bacteria</taxon>
        <taxon>Pseudomonadati</taxon>
        <taxon>Pseudomonadota</taxon>
        <taxon>Betaproteobacteria</taxon>
        <taxon>Burkholderiales</taxon>
        <taxon>Alcaligenaceae</taxon>
        <taxon>Achromobacter</taxon>
    </lineage>
</organism>
<accession>A0AA43B0I0</accession>
<dbReference type="PANTHER" id="PTHR30143:SF0">
    <property type="entry name" value="2-KETO-4-PENTENOATE HYDRATASE"/>
    <property type="match status" value="1"/>
</dbReference>
<dbReference type="InterPro" id="IPR011234">
    <property type="entry name" value="Fumarylacetoacetase-like_C"/>
</dbReference>
<proteinExistence type="predicted"/>
<dbReference type="RefSeq" id="WP_280026082.1">
    <property type="nucleotide sequence ID" value="NZ_JAOCKG010000002.1"/>
</dbReference>
<dbReference type="Pfam" id="PF01557">
    <property type="entry name" value="FAA_hydrolase"/>
    <property type="match status" value="1"/>
</dbReference>
<feature type="domain" description="Fumarylacetoacetase-like C-terminal" evidence="2">
    <location>
        <begin position="76"/>
        <end position="250"/>
    </location>
</feature>
<dbReference type="Gene3D" id="3.90.850.10">
    <property type="entry name" value="Fumarylacetoacetase-like, C-terminal domain"/>
    <property type="match status" value="1"/>
</dbReference>
<dbReference type="Proteomes" id="UP001161276">
    <property type="component" value="Unassembled WGS sequence"/>
</dbReference>
<dbReference type="InterPro" id="IPR036663">
    <property type="entry name" value="Fumarylacetoacetase_C_sf"/>
</dbReference>
<evidence type="ECO:0000256" key="1">
    <source>
        <dbReference type="ARBA" id="ARBA00023239"/>
    </source>
</evidence>
<keyword evidence="1" id="KW-0456">Lyase</keyword>
<sequence>MPTSPFDPAATAELLLDQWRRETQLEALPVALRPQTLAEGYAAQDALFRAAGGVRGGWKLGVGSPAQLRAGNLSRPLIGQLEAQRLHRSGAQVRLPLNAPVTVECEIAFVLARDLPPLAGREVDPADIRHACVTFELVRSRFVDRRAVGWPSFVADNVGFEALVVSAPFSDGLDADLLRQVDASAAVSLDGQVKARAQTGDDATDPLRSLAALYAHAADRNVMLRAGEIVSTGAMCKPFDIVGAGHVLRATYLDQELTLSL</sequence>
<dbReference type="AlphaFoldDB" id="A0AA43B0I0"/>
<reference evidence="3" key="1">
    <citation type="submission" date="2022-09" db="EMBL/GenBank/DDBJ databases">
        <title>Intensive care unit water sources are persistently colonized with multi-drug resistant bacteria and are the site of extensive horizontal gene transfer of antibiotic resistance genes.</title>
        <authorList>
            <person name="Diorio-Toth L."/>
        </authorList>
    </citation>
    <scope>NUCLEOTIDE SEQUENCE</scope>
    <source>
        <strain evidence="3">GD03676</strain>
    </source>
</reference>
<dbReference type="EMBL" id="JAOCKG010000002">
    <property type="protein sequence ID" value="MDH2049862.1"/>
    <property type="molecule type" value="Genomic_DNA"/>
</dbReference>
<name>A0AA43B0I0_9BURK</name>